<dbReference type="Proteomes" id="UP000005324">
    <property type="component" value="Unassembled WGS sequence"/>
</dbReference>
<proteinExistence type="predicted"/>
<name>D5RJQ4_9PROT</name>
<dbReference type="Pfam" id="PF18945">
    <property type="entry name" value="VipB_2"/>
    <property type="match status" value="1"/>
</dbReference>
<evidence type="ECO:0000313" key="4">
    <source>
        <dbReference type="Proteomes" id="UP000005324"/>
    </source>
</evidence>
<feature type="domain" description="TssC1 C-terminal" evidence="2">
    <location>
        <begin position="373"/>
        <end position="483"/>
    </location>
</feature>
<protein>
    <submittedName>
        <fullName evidence="3">Type VI secretion protein, EvpB/VC_A0108 family</fullName>
    </submittedName>
</protein>
<keyword evidence="4" id="KW-1185">Reference proteome</keyword>
<dbReference type="HOGENOM" id="CLU_018386_1_0_5"/>
<reference evidence="3 4" key="1">
    <citation type="submission" date="2010-04" db="EMBL/GenBank/DDBJ databases">
        <authorList>
            <person name="Qin X."/>
            <person name="Bachman B."/>
            <person name="Battles P."/>
            <person name="Bell A."/>
            <person name="Bess C."/>
            <person name="Bickham C."/>
            <person name="Chaboub L."/>
            <person name="Chen D."/>
            <person name="Coyle M."/>
            <person name="Deiros D.R."/>
            <person name="Dinh H."/>
            <person name="Forbes L."/>
            <person name="Fowler G."/>
            <person name="Francisco L."/>
            <person name="Fu Q."/>
            <person name="Gubbala S."/>
            <person name="Hale W."/>
            <person name="Han Y."/>
            <person name="Hemphill L."/>
            <person name="Highlander S.K."/>
            <person name="Hirani K."/>
            <person name="Hogues M."/>
            <person name="Jackson L."/>
            <person name="Jakkamsetti A."/>
            <person name="Javaid M."/>
            <person name="Jiang H."/>
            <person name="Korchina V."/>
            <person name="Kovar C."/>
            <person name="Lara F."/>
            <person name="Lee S."/>
            <person name="Mata R."/>
            <person name="Mathew T."/>
            <person name="Moen C."/>
            <person name="Morales K."/>
            <person name="Munidasa M."/>
            <person name="Nazareth L."/>
            <person name="Ngo R."/>
            <person name="Nguyen L."/>
            <person name="Okwuonu G."/>
            <person name="Ongeri F."/>
            <person name="Patil S."/>
            <person name="Petrosino J."/>
            <person name="Pham C."/>
            <person name="Pham P."/>
            <person name="Pu L.-L."/>
            <person name="Puazo M."/>
            <person name="Raj R."/>
            <person name="Reid J."/>
            <person name="Rouhana J."/>
            <person name="Saada N."/>
            <person name="Shang Y."/>
            <person name="Simmons D."/>
            <person name="Thornton R."/>
            <person name="Warren J."/>
            <person name="Weissenberger G."/>
            <person name="Zhang J."/>
            <person name="Zhang L."/>
            <person name="Zhou C."/>
            <person name="Zhu D."/>
            <person name="Muzny D."/>
            <person name="Worley K."/>
            <person name="Gibbs R."/>
        </authorList>
    </citation>
    <scope>NUCLEOTIDE SEQUENCE [LARGE SCALE GENOMIC DNA]</scope>
    <source>
        <strain evidence="3 4">ATCC 49957</strain>
    </source>
</reference>
<evidence type="ECO:0000259" key="1">
    <source>
        <dbReference type="Pfam" id="PF05943"/>
    </source>
</evidence>
<evidence type="ECO:0000259" key="2">
    <source>
        <dbReference type="Pfam" id="PF18945"/>
    </source>
</evidence>
<dbReference type="InterPro" id="IPR010269">
    <property type="entry name" value="T6SS_TssC-like"/>
</dbReference>
<dbReference type="PANTHER" id="PTHR35565">
    <property type="entry name" value="CYTOPLASMIC PROTEIN-RELATED"/>
    <property type="match status" value="1"/>
</dbReference>
<evidence type="ECO:0000313" key="3">
    <source>
        <dbReference type="EMBL" id="EFH12457.1"/>
    </source>
</evidence>
<dbReference type="AlphaFoldDB" id="D5RJQ4"/>
<dbReference type="InterPro" id="IPR044031">
    <property type="entry name" value="TssC1_N"/>
</dbReference>
<gene>
    <name evidence="3" type="ORF">HMPREF0731_1314</name>
</gene>
<dbReference type="Pfam" id="PF05943">
    <property type="entry name" value="VipB"/>
    <property type="match status" value="1"/>
</dbReference>
<sequence length="491" mass="53130">MMPDGLRGVVLSGAFVGAGQGQGASALAGFLAAPDLHEWFGAARFRDAEALREAIDRDIAALDALIDAQLSALLAHPRLQRLEGSWRGLHWLAGRVPYAARIKLRLFVARWAELSRDVQRAVEFDQSALFHAIYEEEFGRPGGEPFGLLLADYTLRHAPAPGHPTDDIEVLEALAGIAAAAFAPLAIAADPALFGLDDFAEAGASLDLTEALRAEDHRRWRRMQTREDARFVSVLLPRLLARPPWADDAVRADGFRPRGALGPRLWCSPVYAMGAVVLRAFALYGWPADLRGATVAEEARGGVVDALPYERLSGDAPGVPPRPPVELALTDLQERQLVEAGILPLLGLEFLPEASFAAAPSLHRPPRMTGEGAEANQRLSAQFNAILCVSRFAHCIKVMGRDLVGAFRTPEEVERQLQRWLTGFTNASGSALGETAARYPLRSARVEVREQPGRPGTYGCVLHLQPHYQLDEVGAAFRLVTDLQAPGAAAA</sequence>
<dbReference type="InterPro" id="IPR044032">
    <property type="entry name" value="TssC1_C"/>
</dbReference>
<accession>D5RJQ4</accession>
<organism evidence="3 4">
    <name type="scientific">Pseudoroseomonas cervicalis ATCC 49957</name>
    <dbReference type="NCBI Taxonomy" id="525371"/>
    <lineage>
        <taxon>Bacteria</taxon>
        <taxon>Pseudomonadati</taxon>
        <taxon>Pseudomonadota</taxon>
        <taxon>Alphaproteobacteria</taxon>
        <taxon>Acetobacterales</taxon>
        <taxon>Roseomonadaceae</taxon>
        <taxon>Roseomonas</taxon>
    </lineage>
</organism>
<feature type="domain" description="TssC1 N-terminal" evidence="1">
    <location>
        <begin position="56"/>
        <end position="363"/>
    </location>
</feature>
<dbReference type="PANTHER" id="PTHR35565:SF3">
    <property type="entry name" value="TYPE VI SECRETION SYSTEM SHEATH PROTEIN TSSC1"/>
    <property type="match status" value="1"/>
</dbReference>
<dbReference type="NCBIfam" id="TIGR03355">
    <property type="entry name" value="VI_chp_2"/>
    <property type="match status" value="1"/>
</dbReference>
<comment type="caution">
    <text evidence="3">The sequence shown here is derived from an EMBL/GenBank/DDBJ whole genome shotgun (WGS) entry which is preliminary data.</text>
</comment>
<dbReference type="EMBL" id="ADVL01000217">
    <property type="protein sequence ID" value="EFH12457.1"/>
    <property type="molecule type" value="Genomic_DNA"/>
</dbReference>